<keyword evidence="5 7" id="KW-0521">NADP</keyword>
<protein>
    <recommendedName>
        <fullName evidence="3 7">Dihydrofolate reductase</fullName>
        <ecNumber evidence="3 7">1.5.1.3</ecNumber>
    </recommendedName>
</protein>
<evidence type="ECO:0000256" key="5">
    <source>
        <dbReference type="ARBA" id="ARBA00022857"/>
    </source>
</evidence>
<dbReference type="PIRSF" id="PIRSF000194">
    <property type="entry name" value="DHFR"/>
    <property type="match status" value="1"/>
</dbReference>
<dbReference type="EMBL" id="JXAL01000026">
    <property type="protein sequence ID" value="KIL34733.1"/>
    <property type="molecule type" value="Genomic_DNA"/>
</dbReference>
<sequence>MSVTLIAAVASNGVIGSNNGLPWKLPADMAFFRRQTIGKPVLMGRKTFESLGKPLKDRINIILSRNLSQAPEGCLLVRSISEALAQFGDQELMVIGGAEIYTQMMGAADRLVLTEIGQPFDGDAYFPKFDRNAWSLVSRVPGIQDDRNTVPYAFCVYERTVSG</sequence>
<comment type="function">
    <text evidence="7">Key enzyme in folate metabolism. Catalyzes an essential reaction for de novo glycine and purine synthesis, and for DNA precursor synthesis.</text>
</comment>
<evidence type="ECO:0000313" key="11">
    <source>
        <dbReference type="Proteomes" id="UP000054526"/>
    </source>
</evidence>
<dbReference type="RefSeq" id="WP_041065734.1">
    <property type="nucleotide sequence ID" value="NZ_JXAL01000026.1"/>
</dbReference>
<dbReference type="PANTHER" id="PTHR48069:SF3">
    <property type="entry name" value="DIHYDROFOLATE REDUCTASE"/>
    <property type="match status" value="1"/>
</dbReference>
<evidence type="ECO:0000256" key="3">
    <source>
        <dbReference type="ARBA" id="ARBA00012856"/>
    </source>
</evidence>
<evidence type="ECO:0000256" key="7">
    <source>
        <dbReference type="PIRNR" id="PIRNR000194"/>
    </source>
</evidence>
<dbReference type="CDD" id="cd00209">
    <property type="entry name" value="DHFR"/>
    <property type="match status" value="1"/>
</dbReference>
<organism evidence="10 11">
    <name type="scientific">Cohnella kolymensis</name>
    <dbReference type="NCBI Taxonomy" id="1590652"/>
    <lineage>
        <taxon>Bacteria</taxon>
        <taxon>Bacillati</taxon>
        <taxon>Bacillota</taxon>
        <taxon>Bacilli</taxon>
        <taxon>Bacillales</taxon>
        <taxon>Paenibacillaceae</taxon>
        <taxon>Cohnella</taxon>
    </lineage>
</organism>
<evidence type="ECO:0000256" key="2">
    <source>
        <dbReference type="ARBA" id="ARBA00009539"/>
    </source>
</evidence>
<keyword evidence="6 7" id="KW-0560">Oxidoreductase</keyword>
<feature type="domain" description="DHFR" evidence="9">
    <location>
        <begin position="2"/>
        <end position="159"/>
    </location>
</feature>
<accession>A0ABR5A243</accession>
<comment type="catalytic activity">
    <reaction evidence="7">
        <text>(6S)-5,6,7,8-tetrahydrofolate + NADP(+) = 7,8-dihydrofolate + NADPH + H(+)</text>
        <dbReference type="Rhea" id="RHEA:15009"/>
        <dbReference type="ChEBI" id="CHEBI:15378"/>
        <dbReference type="ChEBI" id="CHEBI:57451"/>
        <dbReference type="ChEBI" id="CHEBI:57453"/>
        <dbReference type="ChEBI" id="CHEBI:57783"/>
        <dbReference type="ChEBI" id="CHEBI:58349"/>
        <dbReference type="EC" id="1.5.1.3"/>
    </reaction>
</comment>
<comment type="similarity">
    <text evidence="2 7 8">Belongs to the dihydrofolate reductase family.</text>
</comment>
<dbReference type="Pfam" id="PF00186">
    <property type="entry name" value="DHFR_1"/>
    <property type="match status" value="1"/>
</dbReference>
<evidence type="ECO:0000256" key="1">
    <source>
        <dbReference type="ARBA" id="ARBA00004903"/>
    </source>
</evidence>
<dbReference type="PROSITE" id="PS00075">
    <property type="entry name" value="DHFR_1"/>
    <property type="match status" value="1"/>
</dbReference>
<dbReference type="PROSITE" id="PS51330">
    <property type="entry name" value="DHFR_2"/>
    <property type="match status" value="1"/>
</dbReference>
<dbReference type="SUPFAM" id="SSF53597">
    <property type="entry name" value="Dihydrofolate reductase-like"/>
    <property type="match status" value="1"/>
</dbReference>
<keyword evidence="4 7" id="KW-0554">One-carbon metabolism</keyword>
<name>A0ABR5A243_9BACL</name>
<evidence type="ECO:0000256" key="6">
    <source>
        <dbReference type="ARBA" id="ARBA00023002"/>
    </source>
</evidence>
<comment type="pathway">
    <text evidence="1 7">Cofactor biosynthesis; tetrahydrofolate biosynthesis; 5,6,7,8-tetrahydrofolate from 7,8-dihydrofolate: step 1/1.</text>
</comment>
<dbReference type="InterPro" id="IPR024072">
    <property type="entry name" value="DHFR-like_dom_sf"/>
</dbReference>
<evidence type="ECO:0000256" key="4">
    <source>
        <dbReference type="ARBA" id="ARBA00022563"/>
    </source>
</evidence>
<proteinExistence type="inferred from homology"/>
<dbReference type="EC" id="1.5.1.3" evidence="3 7"/>
<evidence type="ECO:0000313" key="10">
    <source>
        <dbReference type="EMBL" id="KIL34733.1"/>
    </source>
</evidence>
<dbReference type="InterPro" id="IPR001796">
    <property type="entry name" value="DHFR_dom"/>
</dbReference>
<dbReference type="PRINTS" id="PR00070">
    <property type="entry name" value="DHFR"/>
</dbReference>
<keyword evidence="11" id="KW-1185">Reference proteome</keyword>
<gene>
    <name evidence="10" type="ORF">SD71_16870</name>
</gene>
<reference evidence="10 11" key="1">
    <citation type="submission" date="2014-12" db="EMBL/GenBank/DDBJ databases">
        <title>Draft genome sequence of Cohnella kolymensis strain B-2846.</title>
        <authorList>
            <person name="Karlyshev A.V."/>
            <person name="Kudryashova E.B."/>
        </authorList>
    </citation>
    <scope>NUCLEOTIDE SEQUENCE [LARGE SCALE GENOMIC DNA]</scope>
    <source>
        <strain evidence="10 11">VKM B-2846</strain>
    </source>
</reference>
<dbReference type="InterPro" id="IPR017925">
    <property type="entry name" value="DHFR_CS"/>
</dbReference>
<dbReference type="Gene3D" id="3.40.430.10">
    <property type="entry name" value="Dihydrofolate Reductase, subunit A"/>
    <property type="match status" value="1"/>
</dbReference>
<evidence type="ECO:0000259" key="9">
    <source>
        <dbReference type="PROSITE" id="PS51330"/>
    </source>
</evidence>
<dbReference type="InterPro" id="IPR012259">
    <property type="entry name" value="DHFR"/>
</dbReference>
<dbReference type="PANTHER" id="PTHR48069">
    <property type="entry name" value="DIHYDROFOLATE REDUCTASE"/>
    <property type="match status" value="1"/>
</dbReference>
<dbReference type="Proteomes" id="UP000054526">
    <property type="component" value="Unassembled WGS sequence"/>
</dbReference>
<comment type="caution">
    <text evidence="10">The sequence shown here is derived from an EMBL/GenBank/DDBJ whole genome shotgun (WGS) entry which is preliminary data.</text>
</comment>
<evidence type="ECO:0000256" key="8">
    <source>
        <dbReference type="RuleBase" id="RU004474"/>
    </source>
</evidence>